<organism evidence="2 3">
    <name type="scientific">Pseudocercospora eumusae</name>
    <dbReference type="NCBI Taxonomy" id="321146"/>
    <lineage>
        <taxon>Eukaryota</taxon>
        <taxon>Fungi</taxon>
        <taxon>Dikarya</taxon>
        <taxon>Ascomycota</taxon>
        <taxon>Pezizomycotina</taxon>
        <taxon>Dothideomycetes</taxon>
        <taxon>Dothideomycetidae</taxon>
        <taxon>Mycosphaerellales</taxon>
        <taxon>Mycosphaerellaceae</taxon>
        <taxon>Pseudocercospora</taxon>
    </lineage>
</organism>
<protein>
    <submittedName>
        <fullName evidence="2">Uncharacterized protein</fullName>
    </submittedName>
</protein>
<sequence>MARDADWYTSGTVPETPPSSTRATLSRESSKTCAAPDHAQNSQTSPRHSELREANFRMTPHNRQETTNKVTQYAGKAAAEHLRSSFRDASKLNPYLREIAKLENYPARNGYDWDAAKREARARGWKTGEEGVASTPWMRRDALRRSYEGLGKMMRRDGAPEVKASAEDEVQRQHMPNGKLRRIQRTKPVQAPSLPRDDTYTMDLTGDSD</sequence>
<feature type="region of interest" description="Disordered" evidence="1">
    <location>
        <begin position="1"/>
        <end position="67"/>
    </location>
</feature>
<evidence type="ECO:0000313" key="2">
    <source>
        <dbReference type="EMBL" id="KXT02226.1"/>
    </source>
</evidence>
<name>A0A139HII4_9PEZI</name>
<feature type="compositionally biased region" description="Polar residues" evidence="1">
    <location>
        <begin position="9"/>
        <end position="27"/>
    </location>
</feature>
<keyword evidence="3" id="KW-1185">Reference proteome</keyword>
<dbReference type="EMBL" id="LFZN01000044">
    <property type="protein sequence ID" value="KXT02226.1"/>
    <property type="molecule type" value="Genomic_DNA"/>
</dbReference>
<proteinExistence type="predicted"/>
<gene>
    <name evidence="2" type="ORF">AC578_5076</name>
</gene>
<dbReference type="Proteomes" id="UP000070133">
    <property type="component" value="Unassembled WGS sequence"/>
</dbReference>
<feature type="compositionally biased region" description="Basic and acidic residues" evidence="1">
    <location>
        <begin position="154"/>
        <end position="172"/>
    </location>
</feature>
<reference evidence="2 3" key="1">
    <citation type="submission" date="2015-07" db="EMBL/GenBank/DDBJ databases">
        <title>Comparative genomics of the Sigatoka disease complex on banana suggests a link between parallel evolutionary changes in Pseudocercospora fijiensis and Pseudocercospora eumusae and increased virulence on the banana host.</title>
        <authorList>
            <person name="Chang T.-C."/>
            <person name="Salvucci A."/>
            <person name="Crous P.W."/>
            <person name="Stergiopoulos I."/>
        </authorList>
    </citation>
    <scope>NUCLEOTIDE SEQUENCE [LARGE SCALE GENOMIC DNA]</scope>
    <source>
        <strain evidence="2 3">CBS 114824</strain>
    </source>
</reference>
<evidence type="ECO:0000256" key="1">
    <source>
        <dbReference type="SAM" id="MobiDB-lite"/>
    </source>
</evidence>
<feature type="region of interest" description="Disordered" evidence="1">
    <location>
        <begin position="152"/>
        <end position="209"/>
    </location>
</feature>
<comment type="caution">
    <text evidence="2">The sequence shown here is derived from an EMBL/GenBank/DDBJ whole genome shotgun (WGS) entry which is preliminary data.</text>
</comment>
<dbReference type="AlphaFoldDB" id="A0A139HII4"/>
<dbReference type="OrthoDB" id="3644296at2759"/>
<accession>A0A139HII4</accession>
<evidence type="ECO:0000313" key="3">
    <source>
        <dbReference type="Proteomes" id="UP000070133"/>
    </source>
</evidence>